<keyword evidence="1" id="KW-0472">Membrane</keyword>
<organism evidence="3 4">
    <name type="scientific">Candidatus Roizmanbacteria bacterium CG_4_10_14_0_8_um_filter_39_9</name>
    <dbReference type="NCBI Taxonomy" id="1974829"/>
    <lineage>
        <taxon>Bacteria</taxon>
        <taxon>Candidatus Roizmaniibacteriota</taxon>
    </lineage>
</organism>
<comment type="caution">
    <text evidence="3">The sequence shown here is derived from an EMBL/GenBank/DDBJ whole genome shotgun (WGS) entry which is preliminary data.</text>
</comment>
<dbReference type="EMBL" id="PFLF01000048">
    <property type="protein sequence ID" value="PIY69152.1"/>
    <property type="molecule type" value="Genomic_DNA"/>
</dbReference>
<feature type="domain" description="SHOCT" evidence="2">
    <location>
        <begin position="51"/>
        <end position="76"/>
    </location>
</feature>
<dbReference type="AlphaFoldDB" id="A0A2M7QEG2"/>
<keyword evidence="1" id="KW-1133">Transmembrane helix</keyword>
<accession>A0A2M7QEG2</accession>
<keyword evidence="1" id="KW-0812">Transmembrane</keyword>
<feature type="transmembrane region" description="Helical" evidence="1">
    <location>
        <begin position="20"/>
        <end position="38"/>
    </location>
</feature>
<evidence type="ECO:0000259" key="2">
    <source>
        <dbReference type="Pfam" id="PF09851"/>
    </source>
</evidence>
<evidence type="ECO:0000313" key="4">
    <source>
        <dbReference type="Proteomes" id="UP000230108"/>
    </source>
</evidence>
<dbReference type="Proteomes" id="UP000230108">
    <property type="component" value="Unassembled WGS sequence"/>
</dbReference>
<dbReference type="InterPro" id="IPR018649">
    <property type="entry name" value="SHOCT"/>
</dbReference>
<reference evidence="4" key="1">
    <citation type="submission" date="2017-09" db="EMBL/GenBank/DDBJ databases">
        <title>Depth-based differentiation of microbial function through sediment-hosted aquifers and enrichment of novel symbionts in the deep terrestrial subsurface.</title>
        <authorList>
            <person name="Probst A.J."/>
            <person name="Ladd B."/>
            <person name="Jarett J.K."/>
            <person name="Geller-Mcgrath D.E."/>
            <person name="Sieber C.M.K."/>
            <person name="Emerson J.B."/>
            <person name="Anantharaman K."/>
            <person name="Thomas B.C."/>
            <person name="Malmstrom R."/>
            <person name="Stieglmeier M."/>
            <person name="Klingl A."/>
            <person name="Woyke T."/>
            <person name="Ryan C.M."/>
            <person name="Banfield J.F."/>
        </authorList>
    </citation>
    <scope>NUCLEOTIDE SEQUENCE [LARGE SCALE GENOMIC DNA]</scope>
</reference>
<dbReference type="Pfam" id="PF09851">
    <property type="entry name" value="SHOCT"/>
    <property type="match status" value="1"/>
</dbReference>
<name>A0A2M7QEG2_9BACT</name>
<sequence>MMGNYFDNNLIGWNFIPFGWIFMMAFWGLIIWVIFSLVRGNRENGPKEKSPLEILKERYAKGEVDRKEFEEIKKVIN</sequence>
<protein>
    <recommendedName>
        <fullName evidence="2">SHOCT domain-containing protein</fullName>
    </recommendedName>
</protein>
<gene>
    <name evidence="3" type="ORF">COY90_02150</name>
</gene>
<evidence type="ECO:0000256" key="1">
    <source>
        <dbReference type="SAM" id="Phobius"/>
    </source>
</evidence>
<evidence type="ECO:0000313" key="3">
    <source>
        <dbReference type="EMBL" id="PIY69152.1"/>
    </source>
</evidence>
<proteinExistence type="predicted"/>